<proteinExistence type="predicted"/>
<gene>
    <name evidence="1" type="ordered locus">MCI_00170</name>
</gene>
<reference evidence="2" key="1">
    <citation type="submission" date="2012-02" db="EMBL/GenBank/DDBJ databases">
        <title>Complete genome sequence of Rickettsia montanensis strain OSU 85-930.</title>
        <authorList>
            <person name="Johnson S.L."/>
            <person name="Munk A.C."/>
            <person name="Han S."/>
            <person name="Bruce D.C."/>
            <person name="Dasch G.A."/>
        </authorList>
    </citation>
    <scope>NUCLEOTIDE SEQUENCE [LARGE SCALE GENOMIC DNA]</scope>
    <source>
        <strain evidence="2">OSU 85-930</strain>
    </source>
</reference>
<keyword evidence="2" id="KW-1185">Reference proteome</keyword>
<dbReference type="Proteomes" id="UP000008008">
    <property type="component" value="Chromosome"/>
</dbReference>
<dbReference type="HOGENOM" id="CLU_2809674_0_0_5"/>
<organism evidence="1 2">
    <name type="scientific">Rickettsia montanensis (strain OSU 85-930)</name>
    <dbReference type="NCBI Taxonomy" id="1105114"/>
    <lineage>
        <taxon>Bacteria</taxon>
        <taxon>Pseudomonadati</taxon>
        <taxon>Pseudomonadota</taxon>
        <taxon>Alphaproteobacteria</taxon>
        <taxon>Rickettsiales</taxon>
        <taxon>Rickettsiaceae</taxon>
        <taxon>Rickettsieae</taxon>
        <taxon>Rickettsia</taxon>
        <taxon>spotted fever group</taxon>
    </lineage>
</organism>
<dbReference type="KEGG" id="rmo:MCI_00170"/>
<evidence type="ECO:0000313" key="2">
    <source>
        <dbReference type="Proteomes" id="UP000008008"/>
    </source>
</evidence>
<dbReference type="EMBL" id="CP003340">
    <property type="protein sequence ID" value="AFC73012.1"/>
    <property type="molecule type" value="Genomic_DNA"/>
</dbReference>
<evidence type="ECO:0000313" key="1">
    <source>
        <dbReference type="EMBL" id="AFC73012.1"/>
    </source>
</evidence>
<name>H8KA35_RICMS</name>
<protein>
    <submittedName>
        <fullName evidence="1">Uncharacterized protein</fullName>
    </submittedName>
</protein>
<accession>H8KA35</accession>
<dbReference type="AlphaFoldDB" id="H8KA35"/>
<dbReference type="RefSeq" id="WP_014409156.1">
    <property type="nucleotide sequence ID" value="NC_017043.1"/>
</dbReference>
<sequence length="73" mass="8445">MKSKKSSINFSDNNHILWLSLETRNITLNTAIELYSAIVKDFDIKNNYLRTIEEIKNSKLASEFANLAIKKIK</sequence>